<name>A0A845U709_9PROT</name>
<comment type="caution">
    <text evidence="2">The sequence shown here is derived from an EMBL/GenBank/DDBJ whole genome shotgun (WGS) entry which is preliminary data.</text>
</comment>
<feature type="transmembrane region" description="Helical" evidence="1">
    <location>
        <begin position="188"/>
        <end position="220"/>
    </location>
</feature>
<accession>A0A845U709</accession>
<organism evidence="2">
    <name type="scientific">Acidithiobacillus ferrianus</name>
    <dbReference type="NCBI Taxonomy" id="2678518"/>
    <lineage>
        <taxon>Bacteria</taxon>
        <taxon>Pseudomonadati</taxon>
        <taxon>Pseudomonadota</taxon>
        <taxon>Acidithiobacillia</taxon>
        <taxon>Acidithiobacillales</taxon>
        <taxon>Acidithiobacillaceae</taxon>
        <taxon>Acidithiobacillus</taxon>
    </lineage>
</organism>
<sequence>MVTTTVPSAPQRLGRSDRSLHLLSATSGAADVVAFLKLNMVFTSAMTGNLALLGIAAGQGHLLSATHSLTALLGFITGVAIAAVWKERAFGLRRILGLEIVFLALYALCWLRWGFPPGGIPLYALILFSAIGMGMQSVAARLIDIAGVPSVVFTSTLTSIVLVCIQNLRRHQPLPFALHQQIAALLAYLGGAVLFAFLLMVMPALAVTLPAVLVALALWIRWHPAADTTA</sequence>
<evidence type="ECO:0000313" key="2">
    <source>
        <dbReference type="EMBL" id="NDU43452.1"/>
    </source>
</evidence>
<protein>
    <submittedName>
        <fullName evidence="2">DUF1275 domain-containing protein</fullName>
    </submittedName>
</protein>
<dbReference type="EMBL" id="WNJL01000037">
    <property type="protein sequence ID" value="NDU43452.1"/>
    <property type="molecule type" value="Genomic_DNA"/>
</dbReference>
<feature type="transmembrane region" description="Helical" evidence="1">
    <location>
        <begin position="121"/>
        <end position="143"/>
    </location>
</feature>
<keyword evidence="1" id="KW-0812">Transmembrane</keyword>
<dbReference type="AlphaFoldDB" id="A0A845U709"/>
<evidence type="ECO:0000256" key="1">
    <source>
        <dbReference type="SAM" id="Phobius"/>
    </source>
</evidence>
<gene>
    <name evidence="2" type="ORF">GL267_12685</name>
</gene>
<keyword evidence="1" id="KW-0472">Membrane</keyword>
<dbReference type="InterPro" id="IPR010699">
    <property type="entry name" value="DUF1275"/>
</dbReference>
<dbReference type="PANTHER" id="PTHR37314:SF4">
    <property type="entry name" value="UPF0700 TRANSMEMBRANE PROTEIN YOAK"/>
    <property type="match status" value="1"/>
</dbReference>
<dbReference type="Pfam" id="PF06912">
    <property type="entry name" value="DUF1275"/>
    <property type="match status" value="1"/>
</dbReference>
<feature type="transmembrane region" description="Helical" evidence="1">
    <location>
        <begin position="20"/>
        <end position="42"/>
    </location>
</feature>
<proteinExistence type="predicted"/>
<reference evidence="2" key="1">
    <citation type="submission" date="2019-11" db="EMBL/GenBank/DDBJ databases">
        <title>Acidithiobacillus ferrianus sp. nov.: a facultatively anaerobic and extremely acidophilic chemolithoautotroph.</title>
        <authorList>
            <person name="Norris P.R."/>
            <person name="Falagan C."/>
            <person name="Moya-Beltran A."/>
            <person name="Castro M."/>
            <person name="Quatrini R."/>
            <person name="Johnson D.B."/>
        </authorList>
    </citation>
    <scope>NUCLEOTIDE SEQUENCE [LARGE SCALE GENOMIC DNA]</scope>
    <source>
        <strain evidence="2">MG</strain>
    </source>
</reference>
<feature type="transmembrane region" description="Helical" evidence="1">
    <location>
        <begin position="150"/>
        <end position="168"/>
    </location>
</feature>
<dbReference type="RefSeq" id="WP_163098643.1">
    <property type="nucleotide sequence ID" value="NZ_CP127523.1"/>
</dbReference>
<dbReference type="PANTHER" id="PTHR37314">
    <property type="entry name" value="SLR0142 PROTEIN"/>
    <property type="match status" value="1"/>
</dbReference>
<feature type="transmembrane region" description="Helical" evidence="1">
    <location>
        <begin position="62"/>
        <end position="84"/>
    </location>
</feature>
<keyword evidence="1" id="KW-1133">Transmembrane helix</keyword>
<feature type="transmembrane region" description="Helical" evidence="1">
    <location>
        <begin position="96"/>
        <end position="115"/>
    </location>
</feature>